<sequence length="262" mass="27572">MAVKNILLLVHDDQGQEARFQAALDATRALDGHLTCVDVVIPSQTPAELWDGGAGSAMLLAEERQREAANRTTLEQRLAKEDVSWNWIDMVGEPGRCLRGAAAIADLIVVDCDPDGAAAGLVLESGPPVLAVPGRARGIALGGRALVAWDGSPEAEAALRAAVPLLLLAEQVMILQVDDGSIRIPAGEAASFLSRHGIHPLVILEKAKKGQAATNIIAAIVGHRADYLVMGGFGRSRLVEALFGGVSRNLLLKSPVPLFMAH</sequence>
<evidence type="ECO:0000256" key="1">
    <source>
        <dbReference type="ARBA" id="ARBA00008791"/>
    </source>
</evidence>
<protein>
    <submittedName>
        <fullName evidence="3">Nucleotide-binding universal stress protein, UspA family</fullName>
    </submittedName>
</protein>
<keyword evidence="4" id="KW-1185">Reference proteome</keyword>
<proteinExistence type="inferred from homology"/>
<gene>
    <name evidence="3" type="ORF">SAMN06295920_101533</name>
</gene>
<evidence type="ECO:0000313" key="3">
    <source>
        <dbReference type="EMBL" id="SKB29441.1"/>
    </source>
</evidence>
<name>A0A1T5A361_9SPHN</name>
<accession>A0A1T5A361</accession>
<dbReference type="STRING" id="439228.SAMN06295920_101533"/>
<dbReference type="PANTHER" id="PTHR46268:SF15">
    <property type="entry name" value="UNIVERSAL STRESS PROTEIN HP_0031"/>
    <property type="match status" value="1"/>
</dbReference>
<dbReference type="InterPro" id="IPR006016">
    <property type="entry name" value="UspA"/>
</dbReference>
<dbReference type="EMBL" id="FUYM01000001">
    <property type="protein sequence ID" value="SKB29441.1"/>
    <property type="molecule type" value="Genomic_DNA"/>
</dbReference>
<dbReference type="InterPro" id="IPR006015">
    <property type="entry name" value="Universal_stress_UspA"/>
</dbReference>
<dbReference type="AlphaFoldDB" id="A0A1T5A361"/>
<dbReference type="Proteomes" id="UP000189818">
    <property type="component" value="Unassembled WGS sequence"/>
</dbReference>
<dbReference type="Pfam" id="PF00582">
    <property type="entry name" value="Usp"/>
    <property type="match status" value="1"/>
</dbReference>
<dbReference type="PRINTS" id="PR01438">
    <property type="entry name" value="UNVRSLSTRESS"/>
</dbReference>
<dbReference type="RefSeq" id="WP_236035909.1">
    <property type="nucleotide sequence ID" value="NZ_FUYM01000001.1"/>
</dbReference>
<feature type="domain" description="UspA" evidence="2">
    <location>
        <begin position="144"/>
        <end position="260"/>
    </location>
</feature>
<organism evidence="3 4">
    <name type="scientific">Rhizorhabdus histidinilytica</name>
    <dbReference type="NCBI Taxonomy" id="439228"/>
    <lineage>
        <taxon>Bacteria</taxon>
        <taxon>Pseudomonadati</taxon>
        <taxon>Pseudomonadota</taxon>
        <taxon>Alphaproteobacteria</taxon>
        <taxon>Sphingomonadales</taxon>
        <taxon>Sphingomonadaceae</taxon>
        <taxon>Rhizorhabdus</taxon>
    </lineage>
</organism>
<dbReference type="CDD" id="cd00293">
    <property type="entry name" value="USP-like"/>
    <property type="match status" value="1"/>
</dbReference>
<dbReference type="Gene3D" id="3.40.50.12370">
    <property type="match status" value="1"/>
</dbReference>
<reference evidence="4" key="1">
    <citation type="submission" date="2017-02" db="EMBL/GenBank/DDBJ databases">
        <authorList>
            <person name="Varghese N."/>
            <person name="Submissions S."/>
        </authorList>
    </citation>
    <scope>NUCLEOTIDE SEQUENCE [LARGE SCALE GENOMIC DNA]</scope>
    <source>
        <strain evidence="4">UM2</strain>
    </source>
</reference>
<evidence type="ECO:0000259" key="2">
    <source>
        <dbReference type="Pfam" id="PF00582"/>
    </source>
</evidence>
<evidence type="ECO:0000313" key="4">
    <source>
        <dbReference type="Proteomes" id="UP000189818"/>
    </source>
</evidence>
<dbReference type="PANTHER" id="PTHR46268">
    <property type="entry name" value="STRESS RESPONSE PROTEIN NHAX"/>
    <property type="match status" value="1"/>
</dbReference>
<dbReference type="SUPFAM" id="SSF52402">
    <property type="entry name" value="Adenine nucleotide alpha hydrolases-like"/>
    <property type="match status" value="2"/>
</dbReference>
<comment type="similarity">
    <text evidence="1">Belongs to the universal stress protein A family.</text>
</comment>